<name>A0AAX3JLP8_9SPIR</name>
<dbReference type="AlphaFoldDB" id="A0AAX3JLP8"/>
<organism evidence="1 2">
    <name type="scientific">Borrelia miyamotoi</name>
    <dbReference type="NCBI Taxonomy" id="47466"/>
    <lineage>
        <taxon>Bacteria</taxon>
        <taxon>Pseudomonadati</taxon>
        <taxon>Spirochaetota</taxon>
        <taxon>Spirochaetia</taxon>
        <taxon>Spirochaetales</taxon>
        <taxon>Borreliaceae</taxon>
        <taxon>Borrelia</taxon>
    </lineage>
</organism>
<evidence type="ECO:0000313" key="1">
    <source>
        <dbReference type="EMBL" id="WAZ71865.1"/>
    </source>
</evidence>
<dbReference type="Proteomes" id="UP001164513">
    <property type="component" value="Chromosome"/>
</dbReference>
<dbReference type="EMBL" id="CP114720">
    <property type="protein sequence ID" value="WAZ71865.1"/>
    <property type="molecule type" value="Genomic_DNA"/>
</dbReference>
<gene>
    <name evidence="1" type="ORF">O5404_02405</name>
</gene>
<reference evidence="1" key="1">
    <citation type="submission" date="2022-12" db="EMBL/GenBank/DDBJ databases">
        <title>B. miyamotoi WGS.</title>
        <authorList>
            <person name="Gabriele M."/>
            <person name="Kuleshov K.V."/>
            <person name="Hepner S."/>
            <person name="Hoornstra D."/>
            <person name="Hovius J.W."/>
            <person name="Platonov A.E."/>
            <person name="Fingerle V."/>
            <person name="Strube C."/>
        </authorList>
    </citation>
    <scope>NUCLEOTIDE SEQUENCE</scope>
    <source>
        <strain evidence="1">ZStruIII14-9</strain>
    </source>
</reference>
<evidence type="ECO:0000313" key="2">
    <source>
        <dbReference type="Proteomes" id="UP001164513"/>
    </source>
</evidence>
<evidence type="ECO:0008006" key="3">
    <source>
        <dbReference type="Google" id="ProtNLM"/>
    </source>
</evidence>
<protein>
    <recommendedName>
        <fullName evidence="3">DUF685 domain-containing protein</fullName>
    </recommendedName>
</protein>
<proteinExistence type="predicted"/>
<accession>A0AAX3JLP8</accession>
<sequence length="46" mass="5575">MDVFREYTTTGSDLFSEFMKIQNKIVNRDLIISFTEYEFDLFNSRL</sequence>
<dbReference type="RefSeq" id="WP_172966264.1">
    <property type="nucleotide sequence ID" value="NZ_CP044625.1"/>
</dbReference>